<dbReference type="GO" id="GO:0003735">
    <property type="term" value="F:structural constituent of ribosome"/>
    <property type="evidence" value="ECO:0007669"/>
    <property type="project" value="TreeGrafter"/>
</dbReference>
<dbReference type="CDD" id="cd05685">
    <property type="entry name" value="S1_Tex"/>
    <property type="match status" value="1"/>
</dbReference>
<dbReference type="PANTHER" id="PTHR10724">
    <property type="entry name" value="30S RIBOSOMAL PROTEIN S1"/>
    <property type="match status" value="1"/>
</dbReference>
<dbReference type="SMART" id="SM00732">
    <property type="entry name" value="YqgFc"/>
    <property type="match status" value="1"/>
</dbReference>
<dbReference type="InterPro" id="IPR012340">
    <property type="entry name" value="NA-bd_OB-fold"/>
</dbReference>
<evidence type="ECO:0000256" key="2">
    <source>
        <dbReference type="ARBA" id="ARBA00023204"/>
    </source>
</evidence>
<dbReference type="OrthoDB" id="9804714at2"/>
<dbReference type="Pfam" id="PF09371">
    <property type="entry name" value="Tex_N"/>
    <property type="match status" value="1"/>
</dbReference>
<dbReference type="GO" id="GO:0003729">
    <property type="term" value="F:mRNA binding"/>
    <property type="evidence" value="ECO:0007669"/>
    <property type="project" value="UniProtKB-ARBA"/>
</dbReference>
<keyword evidence="2" id="KW-0234">DNA repair</keyword>
<dbReference type="Pfam" id="PF12836">
    <property type="entry name" value="HHH_3"/>
    <property type="match status" value="1"/>
</dbReference>
<dbReference type="PANTHER" id="PTHR10724:SF10">
    <property type="entry name" value="S1 RNA-BINDING DOMAIN-CONTAINING PROTEIN 1"/>
    <property type="match status" value="1"/>
</dbReference>
<evidence type="ECO:0000256" key="1">
    <source>
        <dbReference type="ARBA" id="ARBA00022763"/>
    </source>
</evidence>
<dbReference type="InterPro" id="IPR041692">
    <property type="entry name" value="HHH_9"/>
</dbReference>
<dbReference type="SMART" id="SM00278">
    <property type="entry name" value="HhH1"/>
    <property type="match status" value="2"/>
</dbReference>
<name>A0A255ZJ29_9FLAO</name>
<feature type="domain" description="S1 motif" evidence="3">
    <location>
        <begin position="635"/>
        <end position="704"/>
    </location>
</feature>
<organism evidence="4 5">
    <name type="scientific">Flavobacterium aurantiibacter</name>
    <dbReference type="NCBI Taxonomy" id="2023067"/>
    <lineage>
        <taxon>Bacteria</taxon>
        <taxon>Pseudomonadati</taxon>
        <taxon>Bacteroidota</taxon>
        <taxon>Flavobacteriia</taxon>
        <taxon>Flavobacteriales</taxon>
        <taxon>Flavobacteriaceae</taxon>
        <taxon>Flavobacterium</taxon>
    </lineage>
</organism>
<dbReference type="InterPro" id="IPR055179">
    <property type="entry name" value="Tex-like_central_region"/>
</dbReference>
<dbReference type="InterPro" id="IPR044146">
    <property type="entry name" value="S1_Tex"/>
</dbReference>
<dbReference type="GO" id="GO:0006281">
    <property type="term" value="P:DNA repair"/>
    <property type="evidence" value="ECO:0007669"/>
    <property type="project" value="UniProtKB-KW"/>
</dbReference>
<accession>A0A255ZJ29</accession>
<dbReference type="InterPro" id="IPR023319">
    <property type="entry name" value="Tex-like_HTH_dom_sf"/>
</dbReference>
<sequence>MTEIAFVVEKAGIPSPVVTAVLDLLNQGATLPFIARYRKDATQNADEVAIDAISNFAKQFRELEKRKKTVFQALDKQGINDPKLREAMQNADSLVVLEDLYLPYKQKQQTRAAKARAAGLQGLADAIFQQKSVDLEVYASQFLNVTIVNEDLALQGALDIVAEQLSEIPAVRTSVRNTMRKQTLMQTKVHPSCTEEQKAKYAQYIDKQESLSRVPPHRFLAIQRAENENVLKLRYEVDDDYLEQLIIRNASFRKQPDSYLQTAVSDSLKRLIKPSILNDVLQEVKEKSDRASIVVFAANLKQLLLAPPLGAKRIMGIDPGFKSGCKIVCLNEYGSLMHNETIYPHDGGSAETMAIKKIGSLVQSHKIEAIAIGDGTASRETERFIKKVPFHSDVQVFVVSEAGASVYSASKIARDEFPNYDVTVRGAVSIGRRLADPLAELVKIEPKAIGVGQYQHDVDQNLLKEELDKTVMLAVNAVGVDLNTAGKSILKYVSGIGEKLAEEIVKFREANGGFTNRKQLLEVPGLGQKTFEQAAAFLRITNGSNLLDNSAVHPEAYAVVEKMAKVLGITVGELIGNKTEIAKIAPSDFVTEKVGVLVLKDILKELEKPARDPRKKAQVLEFDSTIKTIDDLREGMELPGIINNITAFGCFVNIGIKQSGLIHISNLGQGFVSDVSSVVKLHQHVRVRVLSVALQTGRIQLALLK</sequence>
<evidence type="ECO:0000313" key="4">
    <source>
        <dbReference type="EMBL" id="OYQ41543.1"/>
    </source>
</evidence>
<dbReference type="InterPro" id="IPR003583">
    <property type="entry name" value="Hlx-hairpin-Hlx_DNA-bd_motif"/>
</dbReference>
<dbReference type="FunFam" id="3.30.420.140:FF:000001">
    <property type="entry name" value="RNA-binding transcriptional accessory protein"/>
    <property type="match status" value="1"/>
</dbReference>
<dbReference type="Proteomes" id="UP000216035">
    <property type="component" value="Unassembled WGS sequence"/>
</dbReference>
<keyword evidence="5" id="KW-1185">Reference proteome</keyword>
<dbReference type="Gene3D" id="1.10.3500.10">
    <property type="entry name" value="Tex N-terminal region-like"/>
    <property type="match status" value="1"/>
</dbReference>
<dbReference type="AlphaFoldDB" id="A0A255ZJ29"/>
<dbReference type="GO" id="GO:0006412">
    <property type="term" value="P:translation"/>
    <property type="evidence" value="ECO:0007669"/>
    <property type="project" value="TreeGrafter"/>
</dbReference>
<dbReference type="InterPro" id="IPR032639">
    <property type="entry name" value="Tex_YqgF"/>
</dbReference>
<dbReference type="InterPro" id="IPR018974">
    <property type="entry name" value="Tex-like_N"/>
</dbReference>
<dbReference type="GO" id="GO:0003677">
    <property type="term" value="F:DNA binding"/>
    <property type="evidence" value="ECO:0007669"/>
    <property type="project" value="InterPro"/>
</dbReference>
<dbReference type="Pfam" id="PF00575">
    <property type="entry name" value="S1"/>
    <property type="match status" value="1"/>
</dbReference>
<dbReference type="Gene3D" id="2.40.50.140">
    <property type="entry name" value="Nucleic acid-binding proteins"/>
    <property type="match status" value="1"/>
</dbReference>
<dbReference type="FunFam" id="1.10.10.650:FF:000001">
    <property type="entry name" value="S1 RNA-binding domain 1"/>
    <property type="match status" value="1"/>
</dbReference>
<dbReference type="FunFam" id="1.10.150.310:FF:000001">
    <property type="entry name" value="RNA-binding transcriptional accessory protein"/>
    <property type="match status" value="1"/>
</dbReference>
<dbReference type="SUPFAM" id="SSF158832">
    <property type="entry name" value="Tex N-terminal region-like"/>
    <property type="match status" value="1"/>
</dbReference>
<dbReference type="InterPro" id="IPR023323">
    <property type="entry name" value="Tex-like_dom_sf"/>
</dbReference>
<dbReference type="PROSITE" id="PS50126">
    <property type="entry name" value="S1"/>
    <property type="match status" value="1"/>
</dbReference>
<dbReference type="InterPro" id="IPR050437">
    <property type="entry name" value="Ribos_protein_bS1-like"/>
</dbReference>
<dbReference type="SUPFAM" id="SSF50249">
    <property type="entry name" value="Nucleic acid-binding proteins"/>
    <property type="match status" value="1"/>
</dbReference>
<dbReference type="InterPro" id="IPR003029">
    <property type="entry name" value="S1_domain"/>
</dbReference>
<evidence type="ECO:0000313" key="5">
    <source>
        <dbReference type="Proteomes" id="UP000216035"/>
    </source>
</evidence>
<dbReference type="InterPro" id="IPR037027">
    <property type="entry name" value="YqgF/RNaseH-like_dom_sf"/>
</dbReference>
<dbReference type="Gene3D" id="3.30.420.140">
    <property type="entry name" value="YqgF/RNase H-like domain"/>
    <property type="match status" value="1"/>
</dbReference>
<dbReference type="InterPro" id="IPR012337">
    <property type="entry name" value="RNaseH-like_sf"/>
</dbReference>
<proteinExistence type="predicted"/>
<dbReference type="GO" id="GO:0005737">
    <property type="term" value="C:cytoplasm"/>
    <property type="evidence" value="ECO:0007669"/>
    <property type="project" value="UniProtKB-ARBA"/>
</dbReference>
<dbReference type="FunFam" id="2.40.50.140:FF:000051">
    <property type="entry name" value="RNA-binding transcriptional accessory protein"/>
    <property type="match status" value="1"/>
</dbReference>
<evidence type="ECO:0000259" key="3">
    <source>
        <dbReference type="PROSITE" id="PS50126"/>
    </source>
</evidence>
<dbReference type="SMART" id="SM00316">
    <property type="entry name" value="S1"/>
    <property type="match status" value="1"/>
</dbReference>
<protein>
    <submittedName>
        <fullName evidence="4">RNA-binding transcriptional accessory protein</fullName>
    </submittedName>
</protein>
<dbReference type="InterPro" id="IPR006641">
    <property type="entry name" value="YqgF/RNaseH-like_dom"/>
</dbReference>
<dbReference type="InterPro" id="IPR010994">
    <property type="entry name" value="RuvA_2-like"/>
</dbReference>
<dbReference type="SUPFAM" id="SSF53098">
    <property type="entry name" value="Ribonuclease H-like"/>
    <property type="match status" value="1"/>
</dbReference>
<gene>
    <name evidence="4" type="ORF">CHX27_12795</name>
</gene>
<reference evidence="4 5" key="1">
    <citation type="submission" date="2017-07" db="EMBL/GenBank/DDBJ databases">
        <title>Flavobacterium cyanobacteriorum sp. nov., isolated from cyanobacterial aggregates in a eutrophic lake.</title>
        <authorList>
            <person name="Cai H."/>
        </authorList>
    </citation>
    <scope>NUCLEOTIDE SEQUENCE [LARGE SCALE GENOMIC DNA]</scope>
    <source>
        <strain evidence="4 5">TH167</strain>
    </source>
</reference>
<dbReference type="Pfam" id="PF17674">
    <property type="entry name" value="HHH_9"/>
    <property type="match status" value="1"/>
</dbReference>
<dbReference type="SUPFAM" id="SSF47781">
    <property type="entry name" value="RuvA domain 2-like"/>
    <property type="match status" value="2"/>
</dbReference>
<dbReference type="Pfam" id="PF22706">
    <property type="entry name" value="Tex_central_region"/>
    <property type="match status" value="1"/>
</dbReference>
<dbReference type="Pfam" id="PF16921">
    <property type="entry name" value="Tex_YqgF"/>
    <property type="match status" value="1"/>
</dbReference>
<keyword evidence="1" id="KW-0227">DNA damage</keyword>
<dbReference type="Gene3D" id="1.10.10.650">
    <property type="entry name" value="RuvA domain 2-like"/>
    <property type="match status" value="1"/>
</dbReference>
<dbReference type="EMBL" id="NOXX01000218">
    <property type="protein sequence ID" value="OYQ41543.1"/>
    <property type="molecule type" value="Genomic_DNA"/>
</dbReference>
<dbReference type="Gene3D" id="1.10.150.310">
    <property type="entry name" value="Tex RuvX-like domain-like"/>
    <property type="match status" value="1"/>
</dbReference>
<comment type="caution">
    <text evidence="4">The sequence shown here is derived from an EMBL/GenBank/DDBJ whole genome shotgun (WGS) entry which is preliminary data.</text>
</comment>
<dbReference type="RefSeq" id="WP_094487154.1">
    <property type="nucleotide sequence ID" value="NZ_NOXX01000218.1"/>
</dbReference>